<sequence>MVQTCIVHLVRHSLNFCSWKDRKIVAADLRRIYSAPTADLAEAELDAFEEKWAGKYASIVPAWRRAWQEEIPFFGFDPAIRKIIYTMNAIEGLNRVIRKSFKTRGSFPTDEAASKLIYLAIRKFEKDGRNVREWFAACNQFAIMFEERFDA</sequence>
<evidence type="ECO:0000313" key="8">
    <source>
        <dbReference type="Proteomes" id="UP000295696"/>
    </source>
</evidence>
<keyword evidence="8" id="KW-1185">Reference proteome</keyword>
<dbReference type="EMBL" id="SLZU01000018">
    <property type="protein sequence ID" value="TCS59800.1"/>
    <property type="molecule type" value="Genomic_DNA"/>
</dbReference>
<dbReference type="GO" id="GO:0003677">
    <property type="term" value="F:DNA binding"/>
    <property type="evidence" value="ECO:0007669"/>
    <property type="project" value="UniProtKB-UniRule"/>
</dbReference>
<evidence type="ECO:0000256" key="3">
    <source>
        <dbReference type="ARBA" id="ARBA00022578"/>
    </source>
</evidence>
<accession>A0A4R3J5V6</accession>
<dbReference type="PANTHER" id="PTHR33217">
    <property type="entry name" value="TRANSPOSASE FOR INSERTION SEQUENCE ELEMENT IS1081"/>
    <property type="match status" value="1"/>
</dbReference>
<dbReference type="PANTHER" id="PTHR33217:SF5">
    <property type="entry name" value="MUTATOR FAMILY TRANSPOSASE"/>
    <property type="match status" value="1"/>
</dbReference>
<name>A0A4R3J5V6_9RHOB</name>
<evidence type="ECO:0000313" key="7">
    <source>
        <dbReference type="EMBL" id="TCS59800.1"/>
    </source>
</evidence>
<dbReference type="GO" id="GO:0004803">
    <property type="term" value="F:transposase activity"/>
    <property type="evidence" value="ECO:0007669"/>
    <property type="project" value="UniProtKB-UniRule"/>
</dbReference>
<dbReference type="AlphaFoldDB" id="A0A4R3J5V6"/>
<comment type="caution">
    <text evidence="7">The sequence shown here is derived from an EMBL/GenBank/DDBJ whole genome shotgun (WGS) entry which is preliminary data.</text>
</comment>
<organism evidence="7 8">
    <name type="scientific">Primorskyibacter sedentarius</name>
    <dbReference type="NCBI Taxonomy" id="745311"/>
    <lineage>
        <taxon>Bacteria</taxon>
        <taxon>Pseudomonadati</taxon>
        <taxon>Pseudomonadota</taxon>
        <taxon>Alphaproteobacteria</taxon>
        <taxon>Rhodobacterales</taxon>
        <taxon>Roseobacteraceae</taxon>
        <taxon>Primorskyibacter</taxon>
    </lineage>
</organism>
<reference evidence="7 8" key="1">
    <citation type="submission" date="2019-03" db="EMBL/GenBank/DDBJ databases">
        <title>Genomic Encyclopedia of Type Strains, Phase IV (KMG-IV): sequencing the most valuable type-strain genomes for metagenomic binning, comparative biology and taxonomic classification.</title>
        <authorList>
            <person name="Goeker M."/>
        </authorList>
    </citation>
    <scope>NUCLEOTIDE SEQUENCE [LARGE SCALE GENOMIC DNA]</scope>
    <source>
        <strain evidence="7 8">DSM 104836</strain>
    </source>
</reference>
<protein>
    <recommendedName>
        <fullName evidence="6">Mutator family transposase</fullName>
    </recommendedName>
</protein>
<gene>
    <name evidence="7" type="ORF">EDD52_11811</name>
</gene>
<proteinExistence type="inferred from homology"/>
<evidence type="ECO:0000256" key="2">
    <source>
        <dbReference type="ARBA" id="ARBA00010961"/>
    </source>
</evidence>
<keyword evidence="6" id="KW-0814">Transposable element</keyword>
<comment type="function">
    <text evidence="1 6">Required for the transposition of the insertion element.</text>
</comment>
<evidence type="ECO:0000256" key="6">
    <source>
        <dbReference type="RuleBase" id="RU365089"/>
    </source>
</evidence>
<evidence type="ECO:0000256" key="5">
    <source>
        <dbReference type="ARBA" id="ARBA00023172"/>
    </source>
</evidence>
<evidence type="ECO:0000256" key="4">
    <source>
        <dbReference type="ARBA" id="ARBA00023125"/>
    </source>
</evidence>
<dbReference type="Proteomes" id="UP000295696">
    <property type="component" value="Unassembled WGS sequence"/>
</dbReference>
<dbReference type="GO" id="GO:0006313">
    <property type="term" value="P:DNA transposition"/>
    <property type="evidence" value="ECO:0007669"/>
    <property type="project" value="UniProtKB-UniRule"/>
</dbReference>
<dbReference type="InterPro" id="IPR001207">
    <property type="entry name" value="Transposase_mutator"/>
</dbReference>
<dbReference type="Pfam" id="PF00872">
    <property type="entry name" value="Transposase_mut"/>
    <property type="match status" value="1"/>
</dbReference>
<keyword evidence="5 6" id="KW-0233">DNA recombination</keyword>
<keyword evidence="4 6" id="KW-0238">DNA-binding</keyword>
<evidence type="ECO:0000256" key="1">
    <source>
        <dbReference type="ARBA" id="ARBA00002190"/>
    </source>
</evidence>
<comment type="similarity">
    <text evidence="2 6">Belongs to the transposase mutator family.</text>
</comment>
<keyword evidence="3 6" id="KW-0815">Transposition</keyword>